<evidence type="ECO:0000259" key="2">
    <source>
        <dbReference type="Pfam" id="PF00535"/>
    </source>
</evidence>
<dbReference type="CDD" id="cd00761">
    <property type="entry name" value="Glyco_tranf_GTA_type"/>
    <property type="match status" value="1"/>
</dbReference>
<dbReference type="PANTHER" id="PTHR43685:SF2">
    <property type="entry name" value="GLYCOSYLTRANSFERASE 2-LIKE DOMAIN-CONTAINING PROTEIN"/>
    <property type="match status" value="1"/>
</dbReference>
<dbReference type="InterPro" id="IPR050834">
    <property type="entry name" value="Glycosyltransf_2"/>
</dbReference>
<dbReference type="AlphaFoldDB" id="A0A1Y3LAP9"/>
<organism evidence="3 4">
    <name type="scientific">Pseudomonas putida</name>
    <name type="common">Arthrobacter siderocapsulatus</name>
    <dbReference type="NCBI Taxonomy" id="303"/>
    <lineage>
        <taxon>Bacteria</taxon>
        <taxon>Pseudomonadati</taxon>
        <taxon>Pseudomonadota</taxon>
        <taxon>Gammaproteobacteria</taxon>
        <taxon>Pseudomonadales</taxon>
        <taxon>Pseudomonadaceae</taxon>
        <taxon>Pseudomonas</taxon>
    </lineage>
</organism>
<keyword evidence="1" id="KW-0997">Cell inner membrane</keyword>
<reference evidence="3 4" key="1">
    <citation type="submission" date="2017-05" db="EMBL/GenBank/DDBJ databases">
        <title>Whole genome sequence of Pseudomonas putida isolate 1312 commercialized as a biostimulant.</title>
        <authorList>
            <person name="Crovadore J."/>
            <person name="Blanc P."/>
            <person name="Chablais R."/>
            <person name="Cochard B."/>
            <person name="Grizard D."/>
            <person name="Lefort F."/>
        </authorList>
    </citation>
    <scope>NUCLEOTIDE SEQUENCE [LARGE SCALE GENOMIC DNA]</scope>
    <source>
        <strain evidence="3 4">1312</strain>
    </source>
</reference>
<dbReference type="RefSeq" id="WP_086975555.1">
    <property type="nucleotide sequence ID" value="NZ_NFSB01000068.1"/>
</dbReference>
<keyword evidence="1" id="KW-0472">Membrane</keyword>
<dbReference type="InterPro" id="IPR029044">
    <property type="entry name" value="Nucleotide-diphossugar_trans"/>
</dbReference>
<name>A0A1Y3LAP9_PSEPU</name>
<feature type="domain" description="Glycosyltransferase 2-like" evidence="2">
    <location>
        <begin position="8"/>
        <end position="122"/>
    </location>
</feature>
<sequence>MSEQPLVSIAIPAFNADFFQATLISALSQDYPNLEVVICDDSAGVEIEAICQALGKGTSVPVRYTRNPVRLGFARNLQACLEQANGTLVKFLCDDDLLLDSCISRQAQVLTQWPQLSMVIGQRLLWSADDILLPSRALNSVIAPQSAVLVGTDLLASIAENVPNLFGGISHVLFRRAQVLEYLPQLVQEGQGFAARLDLALYACLLRRGHLASLERILSVERIHPGRLSHHSSMTEAYKHETEWLQQMLAARTGESAPANGWVRYLPLEAYDPEADQVWEELDIRRFHAGQVANFSQQVGSHALSFTELYAEWLACRNLSDGQLRLLPKRVEQWPTQPGIVPIVTCREGDESALRATLDCLAAQSYAARQVLVLVPEGFDRVDAPGVHYLALSGSGYAQLNQWLAGTCVADWVLLLRAGDRLRPHALVVMAERMALRAESMCLYTDEDTFGALAPGNPIFKPDFNLDLMRSVPYVGRTLAFKRAALLALEGFDTRFESLAPQDLLWRMVEAHGLHVVEHVAQMLVQCQSGYTDWMSEPAGQAEAARVVEAHLRRIGVDALVEGAAGSLVTRVTYRHEQQASVSILIPAGANLNALRRCVESLFQYTEYSPFEVLVIANGDEPQAVIEWLVAMRGLGSDQLRIIEVQAQGRAAILNQASQHAQGAYLLLLAPECALFEPHWLSALMSQAQRPEVGLVGPALCGSNGELVSSGLVLGLGGGTAGSPFPGSSLSAEGYMGRQQLVQNWSALSLDCLLIRRTLFEELAGLDTSAFQVTLFDVDLCLRAREKGFLSVGTPFARVMRLAGGEAVGLVDELARADRDVAYDRWLSCIARDPAYNDNLSLKFANFNLEPGLRSGWDPFIARAMPSVLALPINTTAVGHYRVMQPFTELERAGWIQGRVNHVSPGIIELEREKPDVMILQCRYMPGNIREMAQYKRFSHARLIYELDDYIIDPPKKNDHARNLPSNLAELVAQGIGQCDRLVCSTEPLADALSSMHHDIRVVPNMLSAALWAGLSSQRQTSIRPRVGWAGGTSHRGDLELLQEVVKALANEVDWVFFGMCPDPLRPYVKEFHKAVQLADYPRKLASLNLDLALAPLEQNLFNDCKSNLRLLEYGACGFPVICSDTKAYAGYLPCTRVKDNTAEQWLDAIRMHLADPQASYRQGDALREEVLRDYMLMPHHLQHWANAWLAD</sequence>
<comment type="caution">
    <text evidence="3">The sequence shown here is derived from an EMBL/GenBank/DDBJ whole genome shotgun (WGS) entry which is preliminary data.</text>
</comment>
<dbReference type="Gene3D" id="3.90.550.10">
    <property type="entry name" value="Spore Coat Polysaccharide Biosynthesis Protein SpsA, Chain A"/>
    <property type="match status" value="3"/>
</dbReference>
<dbReference type="InterPro" id="IPR001173">
    <property type="entry name" value="Glyco_trans_2-like"/>
</dbReference>
<proteinExistence type="predicted"/>
<dbReference type="Pfam" id="PF00535">
    <property type="entry name" value="Glycos_transf_2"/>
    <property type="match status" value="1"/>
</dbReference>
<evidence type="ECO:0000313" key="3">
    <source>
        <dbReference type="EMBL" id="OUM35095.1"/>
    </source>
</evidence>
<gene>
    <name evidence="3" type="ORF">B8W72_09485</name>
</gene>
<dbReference type="GO" id="GO:0016740">
    <property type="term" value="F:transferase activity"/>
    <property type="evidence" value="ECO:0007669"/>
    <property type="project" value="UniProtKB-KW"/>
</dbReference>
<dbReference type="SUPFAM" id="SSF53448">
    <property type="entry name" value="Nucleotide-diphospho-sugar transferases"/>
    <property type="match status" value="3"/>
</dbReference>
<accession>A0A1Y3LAP9</accession>
<dbReference type="Gene3D" id="3.40.50.2000">
    <property type="entry name" value="Glycogen Phosphorylase B"/>
    <property type="match status" value="1"/>
</dbReference>
<evidence type="ECO:0000256" key="1">
    <source>
        <dbReference type="ARBA" id="ARBA00022519"/>
    </source>
</evidence>
<dbReference type="EMBL" id="NFSB01000068">
    <property type="protein sequence ID" value="OUM35095.1"/>
    <property type="molecule type" value="Genomic_DNA"/>
</dbReference>
<dbReference type="SUPFAM" id="SSF53756">
    <property type="entry name" value="UDP-Glycosyltransferase/glycogen phosphorylase"/>
    <property type="match status" value="1"/>
</dbReference>
<dbReference type="PANTHER" id="PTHR43685">
    <property type="entry name" value="GLYCOSYLTRANSFERASE"/>
    <property type="match status" value="1"/>
</dbReference>
<keyword evidence="1" id="KW-1003">Cell membrane</keyword>
<keyword evidence="3" id="KW-0808">Transferase</keyword>
<protein>
    <submittedName>
        <fullName evidence="3">Glycosyl transferase family 2</fullName>
    </submittedName>
</protein>
<dbReference type="Proteomes" id="UP000196082">
    <property type="component" value="Unassembled WGS sequence"/>
</dbReference>
<evidence type="ECO:0000313" key="4">
    <source>
        <dbReference type="Proteomes" id="UP000196082"/>
    </source>
</evidence>
<dbReference type="Pfam" id="PF13641">
    <property type="entry name" value="Glyco_tranf_2_3"/>
    <property type="match status" value="1"/>
</dbReference>